<protein>
    <recommendedName>
        <fullName evidence="6">SusD/RagB family nutrient-binding outer membrane lipoprotein</fullName>
    </recommendedName>
</protein>
<proteinExistence type="predicted"/>
<evidence type="ECO:0008006" key="6">
    <source>
        <dbReference type="Google" id="ProtNLM"/>
    </source>
</evidence>
<evidence type="ECO:0000256" key="1">
    <source>
        <dbReference type="SAM" id="SignalP"/>
    </source>
</evidence>
<keyword evidence="1" id="KW-0732">Signal</keyword>
<dbReference type="Gene3D" id="1.25.40.390">
    <property type="match status" value="1"/>
</dbReference>
<evidence type="ECO:0000313" key="2">
    <source>
        <dbReference type="EMBL" id="MBP1839267.1"/>
    </source>
</evidence>
<feature type="chain" id="PRO_5040936448" description="SusD/RagB family nutrient-binding outer membrane lipoprotein" evidence="1">
    <location>
        <begin position="23"/>
        <end position="492"/>
    </location>
</feature>
<dbReference type="InterPro" id="IPR041662">
    <property type="entry name" value="SusD-like_2"/>
</dbReference>
<dbReference type="Proteomes" id="UP001138672">
    <property type="component" value="Unassembled WGS sequence"/>
</dbReference>
<name>A0A9X1CAQ8_9FLAO</name>
<keyword evidence="5" id="KW-1185">Reference proteome</keyword>
<feature type="signal peptide" evidence="1">
    <location>
        <begin position="1"/>
        <end position="22"/>
    </location>
</feature>
<dbReference type="SUPFAM" id="SSF48452">
    <property type="entry name" value="TPR-like"/>
    <property type="match status" value="1"/>
</dbReference>
<evidence type="ECO:0000313" key="3">
    <source>
        <dbReference type="EMBL" id="MDQ0334044.1"/>
    </source>
</evidence>
<comment type="caution">
    <text evidence="2">The sequence shown here is derived from an EMBL/GenBank/DDBJ whole genome shotgun (WGS) entry which is preliminary data.</text>
</comment>
<evidence type="ECO:0000313" key="4">
    <source>
        <dbReference type="Proteomes" id="UP001138672"/>
    </source>
</evidence>
<dbReference type="AlphaFoldDB" id="A0A9X1CAQ8"/>
<gene>
    <name evidence="2" type="ORF">J2Z56_001173</name>
    <name evidence="3" type="ORF">J2Z57_000466</name>
</gene>
<accession>A0A9X1CAQ8</accession>
<dbReference type="PROSITE" id="PS51257">
    <property type="entry name" value="PROKAR_LIPOPROTEIN"/>
    <property type="match status" value="1"/>
</dbReference>
<dbReference type="EMBL" id="JAUSUU010000001">
    <property type="protein sequence ID" value="MDQ0334044.1"/>
    <property type="molecule type" value="Genomic_DNA"/>
</dbReference>
<dbReference type="Pfam" id="PF12771">
    <property type="entry name" value="SusD-like_2"/>
    <property type="match status" value="1"/>
</dbReference>
<evidence type="ECO:0000313" key="5">
    <source>
        <dbReference type="Proteomes" id="UP001231587"/>
    </source>
</evidence>
<dbReference type="InterPro" id="IPR011990">
    <property type="entry name" value="TPR-like_helical_dom_sf"/>
</dbReference>
<organism evidence="2 4">
    <name type="scientific">Formosa algae</name>
    <dbReference type="NCBI Taxonomy" id="225843"/>
    <lineage>
        <taxon>Bacteria</taxon>
        <taxon>Pseudomonadati</taxon>
        <taxon>Bacteroidota</taxon>
        <taxon>Flavobacteriia</taxon>
        <taxon>Flavobacteriales</taxon>
        <taxon>Flavobacteriaceae</taxon>
        <taxon>Formosa</taxon>
    </lineage>
</organism>
<dbReference type="EMBL" id="JAGGJQ010000002">
    <property type="protein sequence ID" value="MBP1839267.1"/>
    <property type="molecule type" value="Genomic_DNA"/>
</dbReference>
<dbReference type="Proteomes" id="UP001231587">
    <property type="component" value="Unassembled WGS sequence"/>
</dbReference>
<dbReference type="RefSeq" id="WP_232301632.1">
    <property type="nucleotide sequence ID" value="NZ_JAGGJQ010000002.1"/>
</dbReference>
<reference evidence="2" key="1">
    <citation type="submission" date="2021-03" db="EMBL/GenBank/DDBJ databases">
        <title>Genomic Encyclopedia of Type Strains, Phase IV (KMG-IV): sequencing the most valuable type-strain genomes for metagenomic binning, comparative biology and taxonomic classification.</title>
        <authorList>
            <person name="Goeker M."/>
        </authorList>
    </citation>
    <scope>NUCLEOTIDE SEQUENCE</scope>
    <source>
        <strain evidence="2">DSM 15523</strain>
        <strain evidence="3 5">DSM 16476</strain>
    </source>
</reference>
<sequence length="492" mass="53786">MKKFIIKTGMLGLLLVGLSACSDNYFDVNTPSGTAEEEELRVSDLMAPVMYRALAGQYSAEQSFGNYTQYFVGEGGVASGETTASGLWSSVYLYTLPNVETIKEKADEIGAIHYSAVADILTAVNLGVATDTWNNIPYTEATNGQDNLFPDFDTQESIYTEIFTLLDTAIAQLQQTDDSGTYLGTDDLIYAGDTDKWLRAAYTLKARYQLHLVQKGTVSASEVLSTIENGFVSNDDDFQMFYDDEDQNPWYSIEVVAKSTGNYHNDLASQLVSSMNGDYFPFESDALTIDPRLPVFGDNGGEDEWKGYVSGGGGLAPDGTSGNTGFAADGYYTSIDSPLLLISYAEAQFIKAEAAFLANGGSTTSVGSSAVAYEAYLAGVEASLSKYDVDGTDYLADGAIAVGESGLMLQHIMKEKYIHNFLNPETFVDFRRYDFSDDVFKGLSIREEEDSDGDYAGEWFRRATYPTTEEFTNPDVVAANKVTPVTPVWWDE</sequence>